<proteinExistence type="predicted"/>
<dbReference type="GO" id="GO:0046872">
    <property type="term" value="F:metal ion binding"/>
    <property type="evidence" value="ECO:0007669"/>
    <property type="project" value="UniProtKB-KW"/>
</dbReference>
<evidence type="ECO:0000256" key="2">
    <source>
        <dbReference type="ARBA" id="ARBA00022896"/>
    </source>
</evidence>
<feature type="domain" description="Fe2OG dioxygenase" evidence="4">
    <location>
        <begin position="20"/>
        <end position="120"/>
    </location>
</feature>
<dbReference type="InterPro" id="IPR050295">
    <property type="entry name" value="Plant_2OG-oxidoreductases"/>
</dbReference>
<dbReference type="SUPFAM" id="SSF51197">
    <property type="entry name" value="Clavaminate synthase-like"/>
    <property type="match status" value="1"/>
</dbReference>
<organism evidence="5 6">
    <name type="scientific">Ricinus communis</name>
    <name type="common">Castor bean</name>
    <dbReference type="NCBI Taxonomy" id="3988"/>
    <lineage>
        <taxon>Eukaryota</taxon>
        <taxon>Viridiplantae</taxon>
        <taxon>Streptophyta</taxon>
        <taxon>Embryophyta</taxon>
        <taxon>Tracheophyta</taxon>
        <taxon>Spermatophyta</taxon>
        <taxon>Magnoliopsida</taxon>
        <taxon>eudicotyledons</taxon>
        <taxon>Gunneridae</taxon>
        <taxon>Pentapetalae</taxon>
        <taxon>rosids</taxon>
        <taxon>fabids</taxon>
        <taxon>Malpighiales</taxon>
        <taxon>Euphorbiaceae</taxon>
        <taxon>Acalyphoideae</taxon>
        <taxon>Acalypheae</taxon>
        <taxon>Ricinus</taxon>
    </lineage>
</organism>
<dbReference type="InParanoid" id="B9T706"/>
<keyword evidence="5" id="KW-0560">Oxidoreductase</keyword>
<name>B9T706_RICCO</name>
<evidence type="ECO:0000313" key="6">
    <source>
        <dbReference type="Proteomes" id="UP000008311"/>
    </source>
</evidence>
<evidence type="ECO:0000256" key="1">
    <source>
        <dbReference type="ARBA" id="ARBA00022723"/>
    </source>
</evidence>
<dbReference type="EMBL" id="EQ974678">
    <property type="protein sequence ID" value="EEF28356.1"/>
    <property type="molecule type" value="Genomic_DNA"/>
</dbReference>
<evidence type="ECO:0000259" key="4">
    <source>
        <dbReference type="PROSITE" id="PS51471"/>
    </source>
</evidence>
<dbReference type="AlphaFoldDB" id="B9T706"/>
<keyword evidence="3" id="KW-0408">Iron</keyword>
<sequence length="170" mass="19695">MAMSLNLEDCCFLDKCGVQATMRARFNFFPPSSRHHQVLGLKPHSDSSVITIVLQDREVEGFQFLKNDQWFRAPIIPEALLINIGDQTEIMSNGLFKSPVHRVVINPERERCSLAVFYYPDPDNYIEPLDGVVDDTRPRQYKKVKNYFGSFAPYYQQGKRLIDAMKIQNF</sequence>
<dbReference type="GO" id="GO:0016706">
    <property type="term" value="F:2-oxoglutarate-dependent dioxygenase activity"/>
    <property type="evidence" value="ECO:0000318"/>
    <property type="project" value="GO_Central"/>
</dbReference>
<dbReference type="InterPro" id="IPR027443">
    <property type="entry name" value="IPNS-like_sf"/>
</dbReference>
<keyword evidence="6" id="KW-1185">Reference proteome</keyword>
<dbReference type="STRING" id="3988.B9T706"/>
<reference evidence="6" key="1">
    <citation type="journal article" date="2010" name="Nat. Biotechnol.">
        <title>Draft genome sequence of the oilseed species Ricinus communis.</title>
        <authorList>
            <person name="Chan A.P."/>
            <person name="Crabtree J."/>
            <person name="Zhao Q."/>
            <person name="Lorenzi H."/>
            <person name="Orvis J."/>
            <person name="Puiu D."/>
            <person name="Melake-Berhan A."/>
            <person name="Jones K.M."/>
            <person name="Redman J."/>
            <person name="Chen G."/>
            <person name="Cahoon E.B."/>
            <person name="Gedil M."/>
            <person name="Stanke M."/>
            <person name="Haas B.J."/>
            <person name="Wortman J.R."/>
            <person name="Fraser-Liggett C.M."/>
            <person name="Ravel J."/>
            <person name="Rabinowicz P.D."/>
        </authorList>
    </citation>
    <scope>NUCLEOTIDE SEQUENCE [LARGE SCALE GENOMIC DNA]</scope>
    <source>
        <strain evidence="6">cv. Hale</strain>
    </source>
</reference>
<dbReference type="PANTHER" id="PTHR47991">
    <property type="entry name" value="OXOGLUTARATE/IRON-DEPENDENT DIOXYGENASE"/>
    <property type="match status" value="1"/>
</dbReference>
<dbReference type="GO" id="GO:2000022">
    <property type="term" value="P:regulation of jasmonic acid mediated signaling pathway"/>
    <property type="evidence" value="ECO:0000318"/>
    <property type="project" value="GO_Central"/>
</dbReference>
<accession>B9T706</accession>
<dbReference type="PROSITE" id="PS51471">
    <property type="entry name" value="FE2OG_OXY"/>
    <property type="match status" value="1"/>
</dbReference>
<dbReference type="eggNOG" id="KOG0143">
    <property type="taxonomic scope" value="Eukaryota"/>
</dbReference>
<evidence type="ECO:0000256" key="3">
    <source>
        <dbReference type="ARBA" id="ARBA00023004"/>
    </source>
</evidence>
<dbReference type="GO" id="GO:0120091">
    <property type="term" value="F:jasmonic acid hydrolase"/>
    <property type="evidence" value="ECO:0000318"/>
    <property type="project" value="GO_Central"/>
</dbReference>
<evidence type="ECO:0000313" key="5">
    <source>
        <dbReference type="EMBL" id="EEF28356.1"/>
    </source>
</evidence>
<gene>
    <name evidence="5" type="ORF">RCOM_0080020</name>
</gene>
<keyword evidence="1" id="KW-0479">Metal-binding</keyword>
<dbReference type="GO" id="GO:0031418">
    <property type="term" value="F:L-ascorbic acid binding"/>
    <property type="evidence" value="ECO:0007669"/>
    <property type="project" value="UniProtKB-KW"/>
</dbReference>
<dbReference type="Gene3D" id="2.60.120.330">
    <property type="entry name" value="B-lactam Antibiotic, Isopenicillin N Synthase, Chain"/>
    <property type="match status" value="1"/>
</dbReference>
<dbReference type="InterPro" id="IPR044861">
    <property type="entry name" value="IPNS-like_FE2OG_OXY"/>
</dbReference>
<dbReference type="Pfam" id="PF03171">
    <property type="entry name" value="2OG-FeII_Oxy"/>
    <property type="match status" value="1"/>
</dbReference>
<protein>
    <submittedName>
        <fullName evidence="5">Oxidoreductase, putative</fullName>
        <ecNumber evidence="5">1.14.11.23</ecNumber>
    </submittedName>
</protein>
<dbReference type="Proteomes" id="UP000008311">
    <property type="component" value="Unassembled WGS sequence"/>
</dbReference>
<dbReference type="EC" id="1.14.11.23" evidence="5"/>
<keyword evidence="2" id="KW-0847">Vitamin C</keyword>
<dbReference type="InterPro" id="IPR005123">
    <property type="entry name" value="Oxoglu/Fe-dep_dioxygenase_dom"/>
</dbReference>